<feature type="transmembrane region" description="Helical" evidence="6">
    <location>
        <begin position="9"/>
        <end position="29"/>
    </location>
</feature>
<dbReference type="EMBL" id="JAOPGA020001083">
    <property type="protein sequence ID" value="KAL0484909.1"/>
    <property type="molecule type" value="Genomic_DNA"/>
</dbReference>
<evidence type="ECO:0000256" key="3">
    <source>
        <dbReference type="ARBA" id="ARBA00022692"/>
    </source>
</evidence>
<evidence type="ECO:0000256" key="2">
    <source>
        <dbReference type="ARBA" id="ARBA00009530"/>
    </source>
</evidence>
<reference evidence="7 8" key="1">
    <citation type="submission" date="2024-03" db="EMBL/GenBank/DDBJ databases">
        <title>The Acrasis kona genome and developmental transcriptomes reveal deep origins of eukaryotic multicellular pathways.</title>
        <authorList>
            <person name="Sheikh S."/>
            <person name="Fu C.-J."/>
            <person name="Brown M.W."/>
            <person name="Baldauf S.L."/>
        </authorList>
    </citation>
    <scope>NUCLEOTIDE SEQUENCE [LARGE SCALE GENOMIC DNA]</scope>
    <source>
        <strain evidence="7 8">ATCC MYA-3509</strain>
    </source>
</reference>
<accession>A0AAW2Z6F5</accession>
<feature type="transmembrane region" description="Helical" evidence="6">
    <location>
        <begin position="41"/>
        <end position="59"/>
    </location>
</feature>
<evidence type="ECO:0000256" key="5">
    <source>
        <dbReference type="ARBA" id="ARBA00023136"/>
    </source>
</evidence>
<gene>
    <name evidence="7" type="ORF">AKO1_011787</name>
</gene>
<keyword evidence="5 6" id="KW-0472">Membrane</keyword>
<evidence type="ECO:0000313" key="8">
    <source>
        <dbReference type="Proteomes" id="UP001431209"/>
    </source>
</evidence>
<dbReference type="AlphaFoldDB" id="A0AAW2Z6F5"/>
<proteinExistence type="inferred from homology"/>
<evidence type="ECO:0000313" key="7">
    <source>
        <dbReference type="EMBL" id="KAL0484909.1"/>
    </source>
</evidence>
<dbReference type="Proteomes" id="UP001431209">
    <property type="component" value="Unassembled WGS sequence"/>
</dbReference>
<keyword evidence="4 6" id="KW-1133">Transmembrane helix</keyword>
<sequence>MRKRDVPPMFMLLSIVLPPFAVFILYYWYQSVTYDEIVKSTILTLLGWVPGVIHANILIKRRLVKIQS</sequence>
<organism evidence="7 8">
    <name type="scientific">Acrasis kona</name>
    <dbReference type="NCBI Taxonomy" id="1008807"/>
    <lineage>
        <taxon>Eukaryota</taxon>
        <taxon>Discoba</taxon>
        <taxon>Heterolobosea</taxon>
        <taxon>Tetramitia</taxon>
        <taxon>Eutetramitia</taxon>
        <taxon>Acrasidae</taxon>
        <taxon>Acrasis</taxon>
    </lineage>
</organism>
<keyword evidence="3 6" id="KW-0812">Transmembrane</keyword>
<evidence type="ECO:0000256" key="6">
    <source>
        <dbReference type="SAM" id="Phobius"/>
    </source>
</evidence>
<dbReference type="InterPro" id="IPR000612">
    <property type="entry name" value="PMP3"/>
</dbReference>
<comment type="subcellular location">
    <subcellularLocation>
        <location evidence="1">Membrane</location>
    </subcellularLocation>
</comment>
<comment type="caution">
    <text evidence="7">The sequence shown here is derived from an EMBL/GenBank/DDBJ whole genome shotgun (WGS) entry which is preliminary data.</text>
</comment>
<name>A0AAW2Z6F5_9EUKA</name>
<evidence type="ECO:0000256" key="1">
    <source>
        <dbReference type="ARBA" id="ARBA00004370"/>
    </source>
</evidence>
<dbReference type="Pfam" id="PF01679">
    <property type="entry name" value="Pmp3"/>
    <property type="match status" value="1"/>
</dbReference>
<comment type="similarity">
    <text evidence="2">Belongs to the UPF0057 (PMP3) family.</text>
</comment>
<dbReference type="GO" id="GO:0016020">
    <property type="term" value="C:membrane"/>
    <property type="evidence" value="ECO:0007669"/>
    <property type="project" value="UniProtKB-SubCell"/>
</dbReference>
<keyword evidence="8" id="KW-1185">Reference proteome</keyword>
<evidence type="ECO:0000256" key="4">
    <source>
        <dbReference type="ARBA" id="ARBA00022989"/>
    </source>
</evidence>
<evidence type="ECO:0008006" key="9">
    <source>
        <dbReference type="Google" id="ProtNLM"/>
    </source>
</evidence>
<protein>
    <recommendedName>
        <fullName evidence="9">YqaE/Pmp3 family membrane protein</fullName>
    </recommendedName>
</protein>